<evidence type="ECO:0000256" key="7">
    <source>
        <dbReference type="ARBA" id="ARBA00022927"/>
    </source>
</evidence>
<dbReference type="Proteomes" id="UP001165427">
    <property type="component" value="Unassembled WGS sequence"/>
</dbReference>
<dbReference type="PIRSF" id="PIRSF002786">
    <property type="entry name" value="XcpX"/>
    <property type="match status" value="1"/>
</dbReference>
<evidence type="ECO:0000313" key="11">
    <source>
        <dbReference type="EMBL" id="MCJ8499375.1"/>
    </source>
</evidence>
<dbReference type="Pfam" id="PF21687">
    <property type="entry name" value="T2SSK_1st"/>
    <property type="match status" value="1"/>
</dbReference>
<keyword evidence="3" id="KW-0813">Transport</keyword>
<proteinExistence type="inferred from homology"/>
<dbReference type="SUPFAM" id="SSF47781">
    <property type="entry name" value="RuvA domain 2-like"/>
    <property type="match status" value="1"/>
</dbReference>
<dbReference type="RefSeq" id="WP_246902641.1">
    <property type="nucleotide sequence ID" value="NZ_JALJRB010000002.1"/>
</dbReference>
<keyword evidence="9" id="KW-0472">Membrane</keyword>
<dbReference type="InterPro" id="IPR038072">
    <property type="entry name" value="GspK_central_sf"/>
</dbReference>
<keyword evidence="12" id="KW-1185">Reference proteome</keyword>
<keyword evidence="7" id="KW-0653">Protein transport</keyword>
<keyword evidence="5" id="KW-0997">Cell inner membrane</keyword>
<accession>A0AA41R1A2</accession>
<dbReference type="InterPro" id="IPR005628">
    <property type="entry name" value="GspK"/>
</dbReference>
<gene>
    <name evidence="11" type="ORF">MRX98_02220</name>
</gene>
<comment type="subcellular location">
    <subcellularLocation>
        <location evidence="1">Cell inner membrane</location>
    </subcellularLocation>
</comment>
<comment type="similarity">
    <text evidence="2">Belongs to the GSP K family.</text>
</comment>
<evidence type="ECO:0000256" key="3">
    <source>
        <dbReference type="ARBA" id="ARBA00022448"/>
    </source>
</evidence>
<keyword evidence="6" id="KW-0812">Transmembrane</keyword>
<evidence type="ECO:0000256" key="4">
    <source>
        <dbReference type="ARBA" id="ARBA00022475"/>
    </source>
</evidence>
<evidence type="ECO:0000259" key="10">
    <source>
        <dbReference type="Pfam" id="PF21687"/>
    </source>
</evidence>
<evidence type="ECO:0000313" key="12">
    <source>
        <dbReference type="Proteomes" id="UP001165427"/>
    </source>
</evidence>
<evidence type="ECO:0000256" key="1">
    <source>
        <dbReference type="ARBA" id="ARBA00004533"/>
    </source>
</evidence>
<dbReference type="GO" id="GO:0009306">
    <property type="term" value="P:protein secretion"/>
    <property type="evidence" value="ECO:0007669"/>
    <property type="project" value="InterPro"/>
</dbReference>
<dbReference type="InterPro" id="IPR049031">
    <property type="entry name" value="T2SSK_SAM-like_1st"/>
</dbReference>
<evidence type="ECO:0000256" key="5">
    <source>
        <dbReference type="ARBA" id="ARBA00022519"/>
    </source>
</evidence>
<evidence type="ECO:0000256" key="2">
    <source>
        <dbReference type="ARBA" id="ARBA00007246"/>
    </source>
</evidence>
<keyword evidence="8" id="KW-1133">Transmembrane helix</keyword>
<dbReference type="PANTHER" id="PTHR38831">
    <property type="entry name" value="TYPE II SECRETION SYSTEM PROTEIN K"/>
    <property type="match status" value="1"/>
</dbReference>
<protein>
    <submittedName>
        <fullName evidence="11">General secretion pathway protein GspK</fullName>
    </submittedName>
</protein>
<feature type="domain" description="T2SS protein K first SAM-like" evidence="10">
    <location>
        <begin position="124"/>
        <end position="213"/>
    </location>
</feature>
<name>A0AA41R1A2_9BACT</name>
<evidence type="ECO:0000256" key="9">
    <source>
        <dbReference type="ARBA" id="ARBA00023136"/>
    </source>
</evidence>
<keyword evidence="4" id="KW-1003">Cell membrane</keyword>
<organism evidence="11 12">
    <name type="scientific">Desulfatitalea alkaliphila</name>
    <dbReference type="NCBI Taxonomy" id="2929485"/>
    <lineage>
        <taxon>Bacteria</taxon>
        <taxon>Pseudomonadati</taxon>
        <taxon>Thermodesulfobacteriota</taxon>
        <taxon>Desulfobacteria</taxon>
        <taxon>Desulfobacterales</taxon>
        <taxon>Desulfosarcinaceae</taxon>
        <taxon>Desulfatitalea</taxon>
    </lineage>
</organism>
<sequence>MRPDLPLRLKNSGAALILVLWVLAFLTVIAAQFARTMRTEAGIAFNYREMARAHYSARAGVNMALQALLRSLRHPTAMQTRSEDPDPDAPDWRINMDIPITGPRQERIVTRIDNEGGKVNINLADQRLLRLAVSGLGLTEEEENTIVDSILDWRDSDNRPRPLGAEDDYYQALPVPHPCKNSDFDDISELLLVRGVTPEIYFAGLSERVTVHPTRDTARQALGMKPGTSQSADGFDFNRININAAAPELLMALPEFTAEMVEALVEYRLEQDLRADSDLVKLIGARAFLSVRPLITYHRSPYYTLSATAQMDQSGVRQGVAMTVRLDLQAKDQYHTVHWHPHTVVR</sequence>
<evidence type="ECO:0000256" key="6">
    <source>
        <dbReference type="ARBA" id="ARBA00022692"/>
    </source>
</evidence>
<reference evidence="11" key="1">
    <citation type="submission" date="2022-04" db="EMBL/GenBank/DDBJ databases">
        <title>Desulfatitalea alkaliphila sp. nov., a novel anaerobic sulfate-reducing bacterium isolated from terrestrial mud volcano, Taman Peninsula, Russia.</title>
        <authorList>
            <person name="Khomyakova M.A."/>
            <person name="Merkel A.Y."/>
            <person name="Slobodkin A.I."/>
        </authorList>
    </citation>
    <scope>NUCLEOTIDE SEQUENCE</scope>
    <source>
        <strain evidence="11">M08but</strain>
    </source>
</reference>
<dbReference type="InterPro" id="IPR010994">
    <property type="entry name" value="RuvA_2-like"/>
</dbReference>
<evidence type="ECO:0000256" key="8">
    <source>
        <dbReference type="ARBA" id="ARBA00022989"/>
    </source>
</evidence>
<comment type="caution">
    <text evidence="11">The sequence shown here is derived from an EMBL/GenBank/DDBJ whole genome shotgun (WGS) entry which is preliminary data.</text>
</comment>
<dbReference type="AlphaFoldDB" id="A0AA41R1A2"/>
<dbReference type="PANTHER" id="PTHR38831:SF2">
    <property type="entry name" value="TYPE II SECRETION SYSTEM PROTEIN K"/>
    <property type="match status" value="1"/>
</dbReference>
<dbReference type="SUPFAM" id="SSF158544">
    <property type="entry name" value="GspK insert domain-like"/>
    <property type="match status" value="1"/>
</dbReference>
<dbReference type="Gene3D" id="1.10.40.60">
    <property type="entry name" value="EpsJ-like"/>
    <property type="match status" value="1"/>
</dbReference>
<dbReference type="EMBL" id="JALJRB010000002">
    <property type="protein sequence ID" value="MCJ8499375.1"/>
    <property type="molecule type" value="Genomic_DNA"/>
</dbReference>
<dbReference type="GO" id="GO:0005886">
    <property type="term" value="C:plasma membrane"/>
    <property type="evidence" value="ECO:0007669"/>
    <property type="project" value="UniProtKB-SubCell"/>
</dbReference>